<feature type="chain" id="PRO_5036465098" evidence="1">
    <location>
        <begin position="23"/>
        <end position="121"/>
    </location>
</feature>
<dbReference type="Proteomes" id="UP000887013">
    <property type="component" value="Unassembled WGS sequence"/>
</dbReference>
<organism evidence="2 3">
    <name type="scientific">Nephila pilipes</name>
    <name type="common">Giant wood spider</name>
    <name type="synonym">Nephila maculata</name>
    <dbReference type="NCBI Taxonomy" id="299642"/>
    <lineage>
        <taxon>Eukaryota</taxon>
        <taxon>Metazoa</taxon>
        <taxon>Ecdysozoa</taxon>
        <taxon>Arthropoda</taxon>
        <taxon>Chelicerata</taxon>
        <taxon>Arachnida</taxon>
        <taxon>Araneae</taxon>
        <taxon>Araneomorphae</taxon>
        <taxon>Entelegynae</taxon>
        <taxon>Araneoidea</taxon>
        <taxon>Nephilidae</taxon>
        <taxon>Nephila</taxon>
    </lineage>
</organism>
<feature type="signal peptide" evidence="1">
    <location>
        <begin position="1"/>
        <end position="22"/>
    </location>
</feature>
<evidence type="ECO:0000313" key="2">
    <source>
        <dbReference type="EMBL" id="GFT85949.1"/>
    </source>
</evidence>
<comment type="caution">
    <text evidence="2">The sequence shown here is derived from an EMBL/GenBank/DDBJ whole genome shotgun (WGS) entry which is preliminary data.</text>
</comment>
<evidence type="ECO:0000256" key="1">
    <source>
        <dbReference type="SAM" id="SignalP"/>
    </source>
</evidence>
<keyword evidence="3" id="KW-1185">Reference proteome</keyword>
<reference evidence="2" key="1">
    <citation type="submission" date="2020-08" db="EMBL/GenBank/DDBJ databases">
        <title>Multicomponent nature underlies the extraordinary mechanical properties of spider dragline silk.</title>
        <authorList>
            <person name="Kono N."/>
            <person name="Nakamura H."/>
            <person name="Mori M."/>
            <person name="Yoshida Y."/>
            <person name="Ohtoshi R."/>
            <person name="Malay A.D."/>
            <person name="Moran D.A.P."/>
            <person name="Tomita M."/>
            <person name="Numata K."/>
            <person name="Arakawa K."/>
        </authorList>
    </citation>
    <scope>NUCLEOTIDE SEQUENCE</scope>
</reference>
<dbReference type="AlphaFoldDB" id="A0A8X6PXE0"/>
<sequence>MMDVRFLLASFAAVLCFTVVITSNTTETSTDAEKYDMFTCVAKSGDQKLCDDFIKCLYQLPKPIDEAAKNCTAKIPDGKTCTKEKELFNSEKDRKQLLECIADEIPKDFTPEQVKQFEIAQ</sequence>
<dbReference type="EMBL" id="BMAW01024017">
    <property type="protein sequence ID" value="GFT85949.1"/>
    <property type="molecule type" value="Genomic_DNA"/>
</dbReference>
<evidence type="ECO:0000313" key="3">
    <source>
        <dbReference type="Proteomes" id="UP000887013"/>
    </source>
</evidence>
<feature type="non-terminal residue" evidence="2">
    <location>
        <position position="1"/>
    </location>
</feature>
<accession>A0A8X6PXE0</accession>
<gene>
    <name evidence="2" type="ORF">NPIL_269861</name>
</gene>
<keyword evidence="1" id="KW-0732">Signal</keyword>
<protein>
    <submittedName>
        <fullName evidence="2">Uncharacterized protein</fullName>
    </submittedName>
</protein>
<name>A0A8X6PXE0_NEPPI</name>
<proteinExistence type="predicted"/>